<dbReference type="InterPro" id="IPR036412">
    <property type="entry name" value="HAD-like_sf"/>
</dbReference>
<dbReference type="Pfam" id="PF06941">
    <property type="entry name" value="NT5C"/>
    <property type="match status" value="1"/>
</dbReference>
<dbReference type="InterPro" id="IPR052419">
    <property type="entry name" value="5_3-deoxyribonucleotidase-like"/>
</dbReference>
<proteinExistence type="predicted"/>
<dbReference type="Proteomes" id="UP000324907">
    <property type="component" value="Unassembled WGS sequence"/>
</dbReference>
<dbReference type="EMBL" id="VLTO01000001">
    <property type="protein sequence ID" value="KAA0178451.1"/>
    <property type="molecule type" value="Genomic_DNA"/>
</dbReference>
<evidence type="ECO:0000313" key="7">
    <source>
        <dbReference type="Proteomes" id="UP000324907"/>
    </source>
</evidence>
<evidence type="ECO:0000313" key="1">
    <source>
        <dbReference type="EMBL" id="KAA0156016.1"/>
    </source>
</evidence>
<evidence type="ECO:0000313" key="6">
    <source>
        <dbReference type="Proteomes" id="UP000323011"/>
    </source>
</evidence>
<dbReference type="GO" id="GO:0008253">
    <property type="term" value="F:5'-nucleotidase activity"/>
    <property type="evidence" value="ECO:0007669"/>
    <property type="project" value="InterPro"/>
</dbReference>
<evidence type="ECO:0000313" key="3">
    <source>
        <dbReference type="EMBL" id="KAA0171776.1"/>
    </source>
</evidence>
<comment type="caution">
    <text evidence="4">The sequence shown here is derived from an EMBL/GenBank/DDBJ whole genome shotgun (WGS) entry which is preliminary data.</text>
</comment>
<dbReference type="EMBL" id="VLTM01000021">
    <property type="protein sequence ID" value="KAA0163589.1"/>
    <property type="molecule type" value="Genomic_DNA"/>
</dbReference>
<dbReference type="InterPro" id="IPR010708">
    <property type="entry name" value="5'(3')-deoxyribonucleotidase"/>
</dbReference>
<accession>A0A5A8ERP5</accession>
<dbReference type="SUPFAM" id="SSF56784">
    <property type="entry name" value="HAD-like"/>
    <property type="match status" value="1"/>
</dbReference>
<dbReference type="AlphaFoldDB" id="A0A5A8ERP5"/>
<dbReference type="EMBL" id="VLTL01000004">
    <property type="protein sequence ID" value="KAA0171776.1"/>
    <property type="molecule type" value="Genomic_DNA"/>
</dbReference>
<dbReference type="Proteomes" id="UP000325113">
    <property type="component" value="Unassembled WGS sequence"/>
</dbReference>
<dbReference type="Proteomes" id="UP000322899">
    <property type="component" value="Unassembled WGS sequence"/>
</dbReference>
<evidence type="ECO:0000313" key="5">
    <source>
        <dbReference type="Proteomes" id="UP000322899"/>
    </source>
</evidence>
<keyword evidence="6" id="KW-1185">Reference proteome</keyword>
<dbReference type="InterPro" id="IPR023214">
    <property type="entry name" value="HAD_sf"/>
</dbReference>
<reference evidence="5 6" key="1">
    <citation type="submission" date="2019-07" db="EMBL/GenBank/DDBJ databases">
        <title>Genomes of Cafeteria roenbergensis.</title>
        <authorList>
            <person name="Fischer M.G."/>
            <person name="Hackl T."/>
            <person name="Roman M."/>
        </authorList>
    </citation>
    <scope>NUCLEOTIDE SEQUENCE [LARGE SCALE GENOMIC DNA]</scope>
    <source>
        <strain evidence="1 6">BVI</strain>
        <strain evidence="2 8">Cflag</strain>
        <strain evidence="4 5">E4-10P</strain>
        <strain evidence="3 7">RCC970-E3</strain>
    </source>
</reference>
<organism evidence="4 5">
    <name type="scientific">Cafeteria roenbergensis</name>
    <name type="common">Marine flagellate</name>
    <dbReference type="NCBI Taxonomy" id="33653"/>
    <lineage>
        <taxon>Eukaryota</taxon>
        <taxon>Sar</taxon>
        <taxon>Stramenopiles</taxon>
        <taxon>Bigyra</taxon>
        <taxon>Opalozoa</taxon>
        <taxon>Bicosoecida</taxon>
        <taxon>Cafeteriaceae</taxon>
        <taxon>Cafeteria</taxon>
    </lineage>
</organism>
<dbReference type="PANTHER" id="PTHR35134">
    <property type="entry name" value="NUCLEOTIDASE YQFW-RELATED"/>
    <property type="match status" value="1"/>
</dbReference>
<gene>
    <name evidence="4" type="ORF">FNF27_00300</name>
    <name evidence="3" type="ORF">FNF28_00412</name>
    <name evidence="1" type="ORF">FNF29_01434</name>
    <name evidence="2" type="ORF">FNF31_02751</name>
</gene>
<dbReference type="Gene3D" id="3.40.50.1000">
    <property type="entry name" value="HAD superfamily/HAD-like"/>
    <property type="match status" value="1"/>
</dbReference>
<evidence type="ECO:0000313" key="2">
    <source>
        <dbReference type="EMBL" id="KAA0163589.1"/>
    </source>
</evidence>
<dbReference type="Proteomes" id="UP000323011">
    <property type="component" value="Unassembled WGS sequence"/>
</dbReference>
<dbReference type="EMBL" id="VLTN01000005">
    <property type="protein sequence ID" value="KAA0156016.1"/>
    <property type="molecule type" value="Genomic_DNA"/>
</dbReference>
<evidence type="ECO:0000313" key="4">
    <source>
        <dbReference type="EMBL" id="KAA0178451.1"/>
    </source>
</evidence>
<sequence>MATSPTDKPLIAVDLDEVLGWFVRALNKFHNARFGTSYREADYFSYHFSDVWGCSDAVAVERVSEFLGSEEFASITPVAAANETLSSLAPRFRFAVVTSRQAAVEGATRSWLERQFPGIFESVHFGNHYARDGSPARSKAEICKEIGAVALIDDSRHHALECARAGLKCVILFGDYSWNRPSMGSAPESAGAGAAAAAAAADNTLLTDMPNVFPCPDWRLVKPVLQRITPSGELADVPSLWVRGGAEEAAAMRARAEATLMRQPALDVTAVGVSITPLLALVAGLKHEGLVEEVKTSSGLDAGYNASTGRMPRLTVKVRRTPKLLEDAAARERALAVEADALRSASKERAAAAFAKAAAAAAAGPGTTAAQA</sequence>
<evidence type="ECO:0000313" key="8">
    <source>
        <dbReference type="Proteomes" id="UP000325113"/>
    </source>
</evidence>
<protein>
    <submittedName>
        <fullName evidence="4">Uncharacterized protein</fullName>
    </submittedName>
</protein>
<dbReference type="GO" id="GO:0009264">
    <property type="term" value="P:deoxyribonucleotide catabolic process"/>
    <property type="evidence" value="ECO:0007669"/>
    <property type="project" value="InterPro"/>
</dbReference>
<dbReference type="OrthoDB" id="10248475at2759"/>
<name>A0A5A8ERP5_CAFRO</name>
<dbReference type="PANTHER" id="PTHR35134:SF2">
    <property type="entry name" value="NUCLEOTIDASE YQFW-RELATED"/>
    <property type="match status" value="1"/>
</dbReference>